<comment type="caution">
    <text evidence="1">The sequence shown here is derived from an EMBL/GenBank/DDBJ whole genome shotgun (WGS) entry which is preliminary data.</text>
</comment>
<dbReference type="EMBL" id="JBHTCJ010000001">
    <property type="protein sequence ID" value="MFC7339863.1"/>
    <property type="molecule type" value="Genomic_DNA"/>
</dbReference>
<evidence type="ECO:0000313" key="1">
    <source>
        <dbReference type="EMBL" id="MFC7339863.1"/>
    </source>
</evidence>
<evidence type="ECO:0000313" key="2">
    <source>
        <dbReference type="Proteomes" id="UP001596504"/>
    </source>
</evidence>
<dbReference type="RefSeq" id="WP_380662783.1">
    <property type="nucleotide sequence ID" value="NZ_JBHTCJ010000001.1"/>
</dbReference>
<dbReference type="Proteomes" id="UP001596504">
    <property type="component" value="Unassembled WGS sequence"/>
</dbReference>
<protein>
    <submittedName>
        <fullName evidence="1">Uncharacterized protein</fullName>
    </submittedName>
</protein>
<proteinExistence type="predicted"/>
<accession>A0ABW2LDW0</accession>
<gene>
    <name evidence="1" type="ORF">ACFQRI_00455</name>
</gene>
<reference evidence="2" key="1">
    <citation type="journal article" date="2019" name="Int. J. Syst. Evol. Microbiol.">
        <title>The Global Catalogue of Microorganisms (GCM) 10K type strain sequencing project: providing services to taxonomists for standard genome sequencing and annotation.</title>
        <authorList>
            <consortium name="The Broad Institute Genomics Platform"/>
            <consortium name="The Broad Institute Genome Sequencing Center for Infectious Disease"/>
            <person name="Wu L."/>
            <person name="Ma J."/>
        </authorList>
    </citation>
    <scope>NUCLEOTIDE SEQUENCE [LARGE SCALE GENOMIC DNA]</scope>
    <source>
        <strain evidence="2">WLHS5</strain>
    </source>
</reference>
<keyword evidence="2" id="KW-1185">Reference proteome</keyword>
<sequence>MSHGLVTARFGSPSGAVVARSSPTWKVPEQLPGWADGLGNVLVSAVRGEGVRS</sequence>
<organism evidence="1 2">
    <name type="scientific">Saccharopolyspora griseoalba</name>
    <dbReference type="NCBI Taxonomy" id="1431848"/>
    <lineage>
        <taxon>Bacteria</taxon>
        <taxon>Bacillati</taxon>
        <taxon>Actinomycetota</taxon>
        <taxon>Actinomycetes</taxon>
        <taxon>Pseudonocardiales</taxon>
        <taxon>Pseudonocardiaceae</taxon>
        <taxon>Saccharopolyspora</taxon>
    </lineage>
</organism>
<name>A0ABW2LDW0_9PSEU</name>